<protein>
    <recommendedName>
        <fullName evidence="8 10">Phosphate acyltransferase</fullName>
        <ecNumber evidence="8 10">2.3.1.274</ecNumber>
    </recommendedName>
    <alternativeName>
        <fullName evidence="10">Acyl-ACP phosphotransacylase</fullName>
    </alternativeName>
    <alternativeName>
        <fullName evidence="10">Acyl-[acyl-carrier-protein]--phosphate acyltransferase</fullName>
    </alternativeName>
    <alternativeName>
        <fullName evidence="10">Phosphate-acyl-ACP acyltransferase</fullName>
    </alternativeName>
</protein>
<gene>
    <name evidence="10 11" type="primary">plsX</name>
    <name evidence="11" type="ORF">ENI34_04255</name>
</gene>
<evidence type="ECO:0000256" key="4">
    <source>
        <dbReference type="ARBA" id="ARBA00022679"/>
    </source>
</evidence>
<proteinExistence type="inferred from homology"/>
<comment type="function">
    <text evidence="10">Catalyzes the reversible formation of acyl-phosphate (acyl-PO(4)) from acyl-[acyl-carrier-protein] (acyl-ACP). This enzyme utilizes acyl-ACP as fatty acyl donor, but not acyl-CoA.</text>
</comment>
<comment type="subcellular location">
    <subcellularLocation>
        <location evidence="10">Cytoplasm</location>
    </subcellularLocation>
    <text evidence="10">Associated with the membrane possibly through PlsY.</text>
</comment>
<evidence type="ECO:0000256" key="7">
    <source>
        <dbReference type="ARBA" id="ARBA00023264"/>
    </source>
</evidence>
<dbReference type="GO" id="GO:0043811">
    <property type="term" value="F:phosphate:acyl-[acyl carrier protein] acyltransferase activity"/>
    <property type="evidence" value="ECO:0007669"/>
    <property type="project" value="UniProtKB-UniRule"/>
</dbReference>
<dbReference type="HAMAP" id="MF_00019">
    <property type="entry name" value="PlsX"/>
    <property type="match status" value="1"/>
</dbReference>
<evidence type="ECO:0000256" key="5">
    <source>
        <dbReference type="ARBA" id="ARBA00023098"/>
    </source>
</evidence>
<keyword evidence="4 10" id="KW-0808">Transferase</keyword>
<comment type="caution">
    <text evidence="11">The sequence shown here is derived from an EMBL/GenBank/DDBJ whole genome shotgun (WGS) entry which is preliminary data.</text>
</comment>
<dbReference type="EMBL" id="DRIG01000045">
    <property type="protein sequence ID" value="HEC78340.1"/>
    <property type="molecule type" value="Genomic_DNA"/>
</dbReference>
<comment type="subunit">
    <text evidence="9 10">Homodimer. Probably interacts with PlsY.</text>
</comment>
<sequence>MKIGFDLMGSDSAPKNELEALRLLKEETICDLLVCGTGDYEKEVVKFGFEFRVADEVIGMHEIPSVAIRKKKNSSLGILVQLLQKKEIEAIVSAGNTGAILGFSMVSLGKIEGLSRAGLAITLPVENGYSIMLDVGSNINPKAIDYYNYGLMGSVLSEIALDKENPRVALLNIGSEQIKGDEVRQRAYQMLQDRKMNFIGNIEGNNIMKGFADVIVTDGFTGNVILKFLEGMIDSIWSMLREEVDAVARRKVGQFLVKPAVEELKGKFNYEEYGGGILLGVEGVVIVCHGHSSSHALKNAIKLAKTCIEFNIIEEIKKRIKK</sequence>
<accession>A0A9C9JZX1</accession>
<dbReference type="GO" id="GO:0008654">
    <property type="term" value="P:phospholipid biosynthetic process"/>
    <property type="evidence" value="ECO:0007669"/>
    <property type="project" value="UniProtKB-KW"/>
</dbReference>
<keyword evidence="11" id="KW-0012">Acyltransferase</keyword>
<evidence type="ECO:0000256" key="2">
    <source>
        <dbReference type="ARBA" id="ARBA00022490"/>
    </source>
</evidence>
<evidence type="ECO:0000256" key="8">
    <source>
        <dbReference type="ARBA" id="ARBA00024069"/>
    </source>
</evidence>
<evidence type="ECO:0000313" key="12">
    <source>
        <dbReference type="Proteomes" id="UP000885826"/>
    </source>
</evidence>
<dbReference type="PANTHER" id="PTHR30100">
    <property type="entry name" value="FATTY ACID/PHOSPHOLIPID SYNTHESIS PROTEIN PLSX"/>
    <property type="match status" value="1"/>
</dbReference>
<evidence type="ECO:0000256" key="6">
    <source>
        <dbReference type="ARBA" id="ARBA00023209"/>
    </source>
</evidence>
<evidence type="ECO:0000256" key="1">
    <source>
        <dbReference type="ARBA" id="ARBA00001232"/>
    </source>
</evidence>
<dbReference type="PIRSF" id="PIRSF002465">
    <property type="entry name" value="Phsphlp_syn_PlsX"/>
    <property type="match status" value="1"/>
</dbReference>
<keyword evidence="7 10" id="KW-1208">Phospholipid metabolism</keyword>
<dbReference type="EC" id="2.3.1.274" evidence="8 10"/>
<reference evidence="11" key="1">
    <citation type="journal article" date="2020" name="mSystems">
        <title>Genome- and Community-Level Interaction Insights into Carbon Utilization and Element Cycling Functions of Hydrothermarchaeota in Hydrothermal Sediment.</title>
        <authorList>
            <person name="Zhou Z."/>
            <person name="Liu Y."/>
            <person name="Xu W."/>
            <person name="Pan J."/>
            <person name="Luo Z.H."/>
            <person name="Li M."/>
        </authorList>
    </citation>
    <scope>NUCLEOTIDE SEQUENCE</scope>
    <source>
        <strain evidence="11">HyVt-388</strain>
    </source>
</reference>
<dbReference type="GO" id="GO:0006633">
    <property type="term" value="P:fatty acid biosynthetic process"/>
    <property type="evidence" value="ECO:0007669"/>
    <property type="project" value="UniProtKB-UniRule"/>
</dbReference>
<comment type="catalytic activity">
    <reaction evidence="1 10">
        <text>a fatty acyl-[ACP] + phosphate = an acyl phosphate + holo-[ACP]</text>
        <dbReference type="Rhea" id="RHEA:42292"/>
        <dbReference type="Rhea" id="RHEA-COMP:9685"/>
        <dbReference type="Rhea" id="RHEA-COMP:14125"/>
        <dbReference type="ChEBI" id="CHEBI:43474"/>
        <dbReference type="ChEBI" id="CHEBI:59918"/>
        <dbReference type="ChEBI" id="CHEBI:64479"/>
        <dbReference type="ChEBI" id="CHEBI:138651"/>
        <dbReference type="EC" id="2.3.1.274"/>
    </reaction>
</comment>
<comment type="similarity">
    <text evidence="10">Belongs to the PlsX family.</text>
</comment>
<dbReference type="Proteomes" id="UP000885826">
    <property type="component" value="Unassembled WGS sequence"/>
</dbReference>
<organism evidence="11 12">
    <name type="scientific">candidate division WOR-3 bacterium</name>
    <dbReference type="NCBI Taxonomy" id="2052148"/>
    <lineage>
        <taxon>Bacteria</taxon>
        <taxon>Bacteria division WOR-3</taxon>
    </lineage>
</organism>
<dbReference type="InterPro" id="IPR012281">
    <property type="entry name" value="Phospholipid_synth_PlsX-like"/>
</dbReference>
<keyword evidence="3 10" id="KW-0444">Lipid biosynthesis</keyword>
<dbReference type="NCBIfam" id="TIGR00182">
    <property type="entry name" value="plsX"/>
    <property type="match status" value="1"/>
</dbReference>
<dbReference type="Gene3D" id="3.40.718.10">
    <property type="entry name" value="Isopropylmalate Dehydrogenase"/>
    <property type="match status" value="1"/>
</dbReference>
<evidence type="ECO:0000313" key="11">
    <source>
        <dbReference type="EMBL" id="HEC78340.1"/>
    </source>
</evidence>
<dbReference type="PANTHER" id="PTHR30100:SF1">
    <property type="entry name" value="PHOSPHATE ACYLTRANSFERASE"/>
    <property type="match status" value="1"/>
</dbReference>
<dbReference type="AlphaFoldDB" id="A0A9C9JZX1"/>
<evidence type="ECO:0000256" key="10">
    <source>
        <dbReference type="HAMAP-Rule" id="MF_00019"/>
    </source>
</evidence>
<evidence type="ECO:0000256" key="9">
    <source>
        <dbReference type="ARBA" id="ARBA00046608"/>
    </source>
</evidence>
<evidence type="ECO:0000256" key="3">
    <source>
        <dbReference type="ARBA" id="ARBA00022516"/>
    </source>
</evidence>
<dbReference type="Pfam" id="PF02504">
    <property type="entry name" value="FA_synthesis"/>
    <property type="match status" value="1"/>
</dbReference>
<keyword evidence="6 10" id="KW-0594">Phospholipid biosynthesis</keyword>
<name>A0A9C9JZX1_UNCW3</name>
<dbReference type="GO" id="GO:0005737">
    <property type="term" value="C:cytoplasm"/>
    <property type="evidence" value="ECO:0007669"/>
    <property type="project" value="UniProtKB-SubCell"/>
</dbReference>
<keyword evidence="5 10" id="KW-0443">Lipid metabolism</keyword>
<dbReference type="InterPro" id="IPR003664">
    <property type="entry name" value="FA_synthesis"/>
</dbReference>
<dbReference type="SUPFAM" id="SSF53659">
    <property type="entry name" value="Isocitrate/Isopropylmalate dehydrogenase-like"/>
    <property type="match status" value="1"/>
</dbReference>
<comment type="pathway">
    <text evidence="10">Lipid metabolism; phospholipid metabolism.</text>
</comment>
<keyword evidence="2 10" id="KW-0963">Cytoplasm</keyword>